<organism evidence="2 3">
    <name type="scientific">Planctopirus ephydatiae</name>
    <dbReference type="NCBI Taxonomy" id="2528019"/>
    <lineage>
        <taxon>Bacteria</taxon>
        <taxon>Pseudomonadati</taxon>
        <taxon>Planctomycetota</taxon>
        <taxon>Planctomycetia</taxon>
        <taxon>Planctomycetales</taxon>
        <taxon>Planctomycetaceae</taxon>
        <taxon>Planctopirus</taxon>
    </lineage>
</organism>
<evidence type="ECO:0000313" key="3">
    <source>
        <dbReference type="Proteomes" id="UP000315349"/>
    </source>
</evidence>
<gene>
    <name evidence="2" type="ORF">Spb1_20390</name>
</gene>
<feature type="domain" description="Phage head-tail joining protein" evidence="1">
    <location>
        <begin position="40"/>
        <end position="162"/>
    </location>
</feature>
<proteinExistence type="predicted"/>
<dbReference type="Proteomes" id="UP000315349">
    <property type="component" value="Chromosome"/>
</dbReference>
<dbReference type="InterPro" id="IPR056942">
    <property type="entry name" value="Phage_H_T_join"/>
</dbReference>
<protein>
    <recommendedName>
        <fullName evidence="1">Phage head-tail joining protein domain-containing protein</fullName>
    </recommendedName>
</protein>
<sequence>MCPADGLGSDRRLSAGLFRLTKAFIRLTAQHGWLQFMGTNLLKNARAWLASQREEHASELVTYRREEQALELRAMLSSSAQSALAALGLSIEFDTVLFVFKFGPIENGGLPFIPRAGDRIEYIANGIRRVFHVTPPAGSQQAYQFADGTGQSLKVSTVLHSSEPVL</sequence>
<reference evidence="2 3" key="1">
    <citation type="submission" date="2019-02" db="EMBL/GenBank/DDBJ databases">
        <title>Deep-cultivation of Planctomycetes and their phenomic and genomic characterization uncovers novel biology.</title>
        <authorList>
            <person name="Wiegand S."/>
            <person name="Jogler M."/>
            <person name="Boedeker C."/>
            <person name="Pinto D."/>
            <person name="Vollmers J."/>
            <person name="Rivas-Marin E."/>
            <person name="Kohn T."/>
            <person name="Peeters S.H."/>
            <person name="Heuer A."/>
            <person name="Rast P."/>
            <person name="Oberbeckmann S."/>
            <person name="Bunk B."/>
            <person name="Jeske O."/>
            <person name="Meyerdierks A."/>
            <person name="Storesund J.E."/>
            <person name="Kallscheuer N."/>
            <person name="Luecker S."/>
            <person name="Lage O.M."/>
            <person name="Pohl T."/>
            <person name="Merkel B.J."/>
            <person name="Hornburger P."/>
            <person name="Mueller R.-W."/>
            <person name="Bruemmer F."/>
            <person name="Labrenz M."/>
            <person name="Spormann A.M."/>
            <person name="Op den Camp H."/>
            <person name="Overmann J."/>
            <person name="Amann R."/>
            <person name="Jetten M.S.M."/>
            <person name="Mascher T."/>
            <person name="Medema M.H."/>
            <person name="Devos D.P."/>
            <person name="Kaster A.-K."/>
            <person name="Ovreas L."/>
            <person name="Rohde M."/>
            <person name="Galperin M.Y."/>
            <person name="Jogler C."/>
        </authorList>
    </citation>
    <scope>NUCLEOTIDE SEQUENCE [LARGE SCALE GENOMIC DNA]</scope>
    <source>
        <strain evidence="2 3">Spb1</strain>
    </source>
</reference>
<dbReference type="KEGG" id="peh:Spb1_20390"/>
<dbReference type="Pfam" id="PF25138">
    <property type="entry name" value="Phage_H_T_join_3"/>
    <property type="match status" value="1"/>
</dbReference>
<accession>A0A518GNT0</accession>
<dbReference type="AlphaFoldDB" id="A0A518GNT0"/>
<name>A0A518GNT0_9PLAN</name>
<keyword evidence="3" id="KW-1185">Reference proteome</keyword>
<evidence type="ECO:0000259" key="1">
    <source>
        <dbReference type="Pfam" id="PF25138"/>
    </source>
</evidence>
<dbReference type="EMBL" id="CP036299">
    <property type="protein sequence ID" value="QDV30111.1"/>
    <property type="molecule type" value="Genomic_DNA"/>
</dbReference>
<evidence type="ECO:0000313" key="2">
    <source>
        <dbReference type="EMBL" id="QDV30111.1"/>
    </source>
</evidence>